<dbReference type="Pfam" id="PF02734">
    <property type="entry name" value="Dak2"/>
    <property type="match status" value="1"/>
</dbReference>
<dbReference type="RefSeq" id="WP_146368519.1">
    <property type="nucleotide sequence ID" value="NZ_CP042295.1"/>
</dbReference>
<keyword evidence="1" id="KW-0808">Transferase</keyword>
<dbReference type="FunFam" id="1.25.40.340:FF:000002">
    <property type="entry name" value="Dihydroxyacetone kinase, L subunit"/>
    <property type="match status" value="1"/>
</dbReference>
<proteinExistence type="predicted"/>
<evidence type="ECO:0000259" key="3">
    <source>
        <dbReference type="PROSITE" id="PS51480"/>
    </source>
</evidence>
<keyword evidence="2 4" id="KW-0418">Kinase</keyword>
<dbReference type="GO" id="GO:0005829">
    <property type="term" value="C:cytosol"/>
    <property type="evidence" value="ECO:0007669"/>
    <property type="project" value="TreeGrafter"/>
</dbReference>
<dbReference type="InterPro" id="IPR050861">
    <property type="entry name" value="Dihydroxyacetone_Kinase"/>
</dbReference>
<dbReference type="PANTHER" id="PTHR28629">
    <property type="entry name" value="TRIOKINASE/FMN CYCLASE"/>
    <property type="match status" value="1"/>
</dbReference>
<dbReference type="AlphaFoldDB" id="A0A5B8K6S3"/>
<evidence type="ECO:0000313" key="4">
    <source>
        <dbReference type="EMBL" id="QDY86934.1"/>
    </source>
</evidence>
<dbReference type="InterPro" id="IPR004007">
    <property type="entry name" value="DhaL_dom"/>
</dbReference>
<evidence type="ECO:0000256" key="1">
    <source>
        <dbReference type="ARBA" id="ARBA00022679"/>
    </source>
</evidence>
<evidence type="ECO:0000313" key="5">
    <source>
        <dbReference type="Proteomes" id="UP000318927"/>
    </source>
</evidence>
<dbReference type="NCBIfam" id="TIGR02365">
    <property type="entry name" value="dha_L_ycgS"/>
    <property type="match status" value="1"/>
</dbReference>
<sequence length="203" mass="22434">MNKIVTTQELIDILKKIASKIEIHEEELTDLDRQIGDGDHGTNLKRGFHELLPILETSSNKTTTELLNSCSMIMMSKVGGSSGPLLATAFMRMAKETELNKMLLAAAEGIKMRGKAVVGEKTMLDVLEPFAKTFDELLQKGENNKSALEKALKVAYDSKESIKNKPATKGRASYLGERSIGIVDPGSQSMYYMLETLVENYND</sequence>
<evidence type="ECO:0000256" key="2">
    <source>
        <dbReference type="ARBA" id="ARBA00022777"/>
    </source>
</evidence>
<accession>A0A5B8K6S3</accession>
<dbReference type="KEGG" id="mans:FRW55_02030"/>
<dbReference type="Proteomes" id="UP000318927">
    <property type="component" value="Chromosome"/>
</dbReference>
<dbReference type="EMBL" id="CP042295">
    <property type="protein sequence ID" value="QDY86934.1"/>
    <property type="molecule type" value="Genomic_DNA"/>
</dbReference>
<organism evidence="4 5">
    <name type="scientific">Mycoplasma anserisalpingitidis</name>
    <dbReference type="NCBI Taxonomy" id="519450"/>
    <lineage>
        <taxon>Bacteria</taxon>
        <taxon>Bacillati</taxon>
        <taxon>Mycoplasmatota</taxon>
        <taxon>Mollicutes</taxon>
        <taxon>Mycoplasmataceae</taxon>
        <taxon>Mycoplasma</taxon>
    </lineage>
</organism>
<dbReference type="PANTHER" id="PTHR28629:SF4">
    <property type="entry name" value="TRIOKINASE_FMN CYCLASE"/>
    <property type="match status" value="1"/>
</dbReference>
<dbReference type="SMART" id="SM01120">
    <property type="entry name" value="Dak2"/>
    <property type="match status" value="1"/>
</dbReference>
<dbReference type="GO" id="GO:0019563">
    <property type="term" value="P:glycerol catabolic process"/>
    <property type="evidence" value="ECO:0007669"/>
    <property type="project" value="TreeGrafter"/>
</dbReference>
<dbReference type="InterPro" id="IPR036117">
    <property type="entry name" value="DhaL_dom_sf"/>
</dbReference>
<dbReference type="InterPro" id="IPR012737">
    <property type="entry name" value="DhaK_L_YcgS"/>
</dbReference>
<dbReference type="GO" id="GO:0004371">
    <property type="term" value="F:glycerone kinase activity"/>
    <property type="evidence" value="ECO:0007669"/>
    <property type="project" value="InterPro"/>
</dbReference>
<dbReference type="PROSITE" id="PS51480">
    <property type="entry name" value="DHAL"/>
    <property type="match status" value="1"/>
</dbReference>
<dbReference type="OrthoDB" id="9800291at2"/>
<feature type="domain" description="DhaL" evidence="3">
    <location>
        <begin position="8"/>
        <end position="199"/>
    </location>
</feature>
<name>A0A5B8K6S3_9MOLU</name>
<reference evidence="4 5" key="1">
    <citation type="journal article" date="2019" name="Microbiol. Resour. Announc.">
        <title>Complete Genome Sequences of Three Mycoplasma anserisalpingitis (Mycoplasma sp. 1220) Strains.</title>
        <authorList>
            <person name="Grozner D."/>
            <person name="Forro B."/>
            <person name="Kovacs A.B."/>
            <person name="Marton S."/>
            <person name="Banyai K."/>
            <person name="Kreizinger Z."/>
            <person name="Sulyok K.M."/>
            <person name="Gyuranecz M."/>
        </authorList>
    </citation>
    <scope>NUCLEOTIDE SEQUENCE [LARGE SCALE GENOMIC DNA]</scope>
    <source>
        <strain evidence="4 5">ATCC:BAA-2147</strain>
    </source>
</reference>
<protein>
    <submittedName>
        <fullName evidence="4">Dihydroxyacetone kinase subunit L</fullName>
    </submittedName>
</protein>
<dbReference type="Gene3D" id="1.25.40.340">
    <property type="match status" value="1"/>
</dbReference>
<gene>
    <name evidence="4" type="primary">dhaL</name>
    <name evidence="4" type="ORF">FRW55_02030</name>
</gene>
<keyword evidence="5" id="KW-1185">Reference proteome</keyword>
<dbReference type="SUPFAM" id="SSF101473">
    <property type="entry name" value="DhaL-like"/>
    <property type="match status" value="1"/>
</dbReference>